<dbReference type="EMBL" id="JAANBB010000213">
    <property type="protein sequence ID" value="KAF7546441.1"/>
    <property type="molecule type" value="Genomic_DNA"/>
</dbReference>
<dbReference type="OrthoDB" id="10004862at2759"/>
<dbReference type="PANTHER" id="PTHR35870:SF1">
    <property type="entry name" value="PROTEIN, PUTATIVE (AFU_ORTHOLOGUE AFUA_5G03330)-RELATED"/>
    <property type="match status" value="1"/>
</dbReference>
<organism evidence="2 3">
    <name type="scientific">Cylindrodendrum hubeiense</name>
    <dbReference type="NCBI Taxonomy" id="595255"/>
    <lineage>
        <taxon>Eukaryota</taxon>
        <taxon>Fungi</taxon>
        <taxon>Dikarya</taxon>
        <taxon>Ascomycota</taxon>
        <taxon>Pezizomycotina</taxon>
        <taxon>Sordariomycetes</taxon>
        <taxon>Hypocreomycetidae</taxon>
        <taxon>Hypocreales</taxon>
        <taxon>Nectriaceae</taxon>
        <taxon>Cylindrodendrum</taxon>
    </lineage>
</organism>
<reference evidence="2" key="1">
    <citation type="submission" date="2020-03" db="EMBL/GenBank/DDBJ databases">
        <title>Draft Genome Sequence of Cylindrodendrum hubeiense.</title>
        <authorList>
            <person name="Buettner E."/>
            <person name="Kellner H."/>
        </authorList>
    </citation>
    <scope>NUCLEOTIDE SEQUENCE</scope>
    <source>
        <strain evidence="2">IHI 201604</strain>
    </source>
</reference>
<evidence type="ECO:0008006" key="4">
    <source>
        <dbReference type="Google" id="ProtNLM"/>
    </source>
</evidence>
<keyword evidence="1" id="KW-0560">Oxidoreductase</keyword>
<evidence type="ECO:0000256" key="1">
    <source>
        <dbReference type="ARBA" id="ARBA00023002"/>
    </source>
</evidence>
<sequence>MLSRQTWRVLARPKLGIASRTYAAMATPFRIDVEAKDSGLLGLKLGNDEAAKVTELLQKDIDNHHVFFNVDGYHDHLAHHLFTLYGTGASSRDLQKAFDANASYQLKAMKPRDQVVDQLSKDWAGAKQYLGKGRQYPSFLRFFQGEIEKLGWKEVLLEYLFKDDERGRDLQSRLLHPLIQLMYGLEWEQPATIASGLAQIAVHDNGLHELLTRSRGAAAAKPDSYQMGSIIDLYDKIAPNQKLASSAHWEDRNRIYDGVMKRAPDEMIELASQVRVRPEELEERTAEMIHTAAYIAAAAAFHPPNVPKFDFFLTHHVTSAPFFLTLNKLPWIPSDVKVRLLEYKIRMDLLQYIARGCPPLTPESLFSYMPKDASSLVLRPEELLSRIHTIIDDGHTVKLSRALLLAQRVSKPYEGRPWIRIPDNDAWLKAQYLLLDGNEHWEVKWVRAGGFEEAWEEIPKE</sequence>
<dbReference type="Pfam" id="PF14027">
    <property type="entry name" value="Questin_oxidase"/>
    <property type="match status" value="1"/>
</dbReference>
<dbReference type="AlphaFoldDB" id="A0A9P5LEP9"/>
<comment type="caution">
    <text evidence="2">The sequence shown here is derived from an EMBL/GenBank/DDBJ whole genome shotgun (WGS) entry which is preliminary data.</text>
</comment>
<protein>
    <recommendedName>
        <fullName evidence="4">HypA protein</fullName>
    </recommendedName>
</protein>
<proteinExistence type="predicted"/>
<dbReference type="PANTHER" id="PTHR35870">
    <property type="entry name" value="PROTEIN, PUTATIVE (AFU_ORTHOLOGUE AFUA_5G03330)-RELATED"/>
    <property type="match status" value="1"/>
</dbReference>
<accession>A0A9P5LEP9</accession>
<dbReference type="GO" id="GO:0016491">
    <property type="term" value="F:oxidoreductase activity"/>
    <property type="evidence" value="ECO:0007669"/>
    <property type="project" value="UniProtKB-KW"/>
</dbReference>
<gene>
    <name evidence="2" type="ORF">G7Z17_g8437</name>
</gene>
<name>A0A9P5LEP9_9HYPO</name>
<dbReference type="Proteomes" id="UP000722485">
    <property type="component" value="Unassembled WGS sequence"/>
</dbReference>
<keyword evidence="3" id="KW-1185">Reference proteome</keyword>
<dbReference type="InterPro" id="IPR025337">
    <property type="entry name" value="Questin_oxidase-like"/>
</dbReference>
<evidence type="ECO:0000313" key="3">
    <source>
        <dbReference type="Proteomes" id="UP000722485"/>
    </source>
</evidence>
<evidence type="ECO:0000313" key="2">
    <source>
        <dbReference type="EMBL" id="KAF7546441.1"/>
    </source>
</evidence>